<dbReference type="InterPro" id="IPR036597">
    <property type="entry name" value="Fido-like_dom_sf"/>
</dbReference>
<evidence type="ECO:0000256" key="2">
    <source>
        <dbReference type="PIRSR" id="PIRSR640198-2"/>
    </source>
</evidence>
<dbReference type="Proteomes" id="UP000323707">
    <property type="component" value="Unassembled WGS sequence"/>
</dbReference>
<evidence type="ECO:0000313" key="5">
    <source>
        <dbReference type="EMBL" id="KAA8707865.1"/>
    </source>
</evidence>
<feature type="domain" description="Fido" evidence="4">
    <location>
        <begin position="79"/>
        <end position="219"/>
    </location>
</feature>
<proteinExistence type="predicted"/>
<protein>
    <submittedName>
        <fullName evidence="5">Fic family protein</fullName>
    </submittedName>
</protein>
<gene>
    <name evidence="5" type="ORF">F4V45_08370</name>
</gene>
<dbReference type="InterPro" id="IPR003812">
    <property type="entry name" value="Fido"/>
</dbReference>
<dbReference type="GO" id="GO:0005524">
    <property type="term" value="F:ATP binding"/>
    <property type="evidence" value="ECO:0007669"/>
    <property type="project" value="UniProtKB-KW"/>
</dbReference>
<name>A0A5M9QLN0_9HELI</name>
<dbReference type="Pfam" id="PF02661">
    <property type="entry name" value="Fic"/>
    <property type="match status" value="1"/>
</dbReference>
<feature type="active site" evidence="1">
    <location>
        <position position="161"/>
    </location>
</feature>
<evidence type="ECO:0000259" key="4">
    <source>
        <dbReference type="PROSITE" id="PS51459"/>
    </source>
</evidence>
<dbReference type="AlphaFoldDB" id="A0A5M9QLN0"/>
<feature type="site" description="Important for autoinhibition of adenylyltransferase activity" evidence="3">
    <location>
        <position position="29"/>
    </location>
</feature>
<dbReference type="PANTHER" id="PTHR13504">
    <property type="entry name" value="FIDO DOMAIN-CONTAINING PROTEIN DDB_G0283145"/>
    <property type="match status" value="1"/>
</dbReference>
<feature type="binding site" evidence="2">
    <location>
        <begin position="165"/>
        <end position="172"/>
    </location>
    <ligand>
        <name>ATP</name>
        <dbReference type="ChEBI" id="CHEBI:30616"/>
    </ligand>
</feature>
<dbReference type="SUPFAM" id="SSF140931">
    <property type="entry name" value="Fic-like"/>
    <property type="match status" value="1"/>
</dbReference>
<dbReference type="RefSeq" id="WP_150337866.1">
    <property type="nucleotide sequence ID" value="NZ_JAERIX010000017.1"/>
</dbReference>
<sequence>MPVLHDVLNNSDYMLDLCVRMAHHSTAIEGNTLTLAQSKSVIVDNYIPIAVKEREFYEVRNYRYLTPLLMEALQANEIINNELIKKFHSVVMRDLHKEAGMFKMVENMIIGADFEPTKPYLVASELKNWCDNLQYKLESTNSLEDKLAAIFESHIQFEKIHPFSDGNGRVGRLLIVYSCLEQSIAPLVIPQDKREFYIACLSENRVDDLVEFGTQLVLVEKERMRAFGIRES</sequence>
<dbReference type="PANTHER" id="PTHR13504:SF38">
    <property type="entry name" value="FIDO DOMAIN-CONTAINING PROTEIN"/>
    <property type="match status" value="1"/>
</dbReference>
<organism evidence="5 6">
    <name type="scientific">Helicobacter canis</name>
    <dbReference type="NCBI Taxonomy" id="29419"/>
    <lineage>
        <taxon>Bacteria</taxon>
        <taxon>Pseudomonadati</taxon>
        <taxon>Campylobacterota</taxon>
        <taxon>Epsilonproteobacteria</taxon>
        <taxon>Campylobacterales</taxon>
        <taxon>Helicobacteraceae</taxon>
        <taxon>Helicobacter</taxon>
    </lineage>
</organism>
<reference evidence="5 6" key="1">
    <citation type="submission" date="2019-09" db="EMBL/GenBank/DDBJ databases">
        <title>Draft genome sequence of various Type strains from the CCUG.</title>
        <authorList>
            <person name="Pineiro-Iglesias B."/>
            <person name="Tunovic T."/>
            <person name="Unosson C."/>
            <person name="Inganas E."/>
            <person name="Ohlen M."/>
            <person name="Cardew S."/>
            <person name="Jensie-Markopoulos S."/>
            <person name="Salva-Serra F."/>
            <person name="Jaen-Luchoro D."/>
            <person name="Karlsson R."/>
            <person name="Svensson-Stadler L."/>
            <person name="Chun J."/>
            <person name="Moore E."/>
        </authorList>
    </citation>
    <scope>NUCLEOTIDE SEQUENCE [LARGE SCALE GENOMIC DNA]</scope>
    <source>
        <strain evidence="5 6">CCUG 32756T</strain>
    </source>
</reference>
<dbReference type="EMBL" id="VXKE01000021">
    <property type="protein sequence ID" value="KAA8707865.1"/>
    <property type="molecule type" value="Genomic_DNA"/>
</dbReference>
<comment type="caution">
    <text evidence="5">The sequence shown here is derived from an EMBL/GenBank/DDBJ whole genome shotgun (WGS) entry which is preliminary data.</text>
</comment>
<evidence type="ECO:0000256" key="1">
    <source>
        <dbReference type="PIRSR" id="PIRSR640198-1"/>
    </source>
</evidence>
<dbReference type="Gene3D" id="1.10.3290.10">
    <property type="entry name" value="Fido-like domain"/>
    <property type="match status" value="1"/>
</dbReference>
<keyword evidence="2" id="KW-0067">ATP-binding</keyword>
<dbReference type="InterPro" id="IPR040198">
    <property type="entry name" value="Fido_containing"/>
</dbReference>
<dbReference type="PROSITE" id="PS51459">
    <property type="entry name" value="FIDO"/>
    <property type="match status" value="1"/>
</dbReference>
<evidence type="ECO:0000256" key="3">
    <source>
        <dbReference type="PIRSR" id="PIRSR640198-3"/>
    </source>
</evidence>
<accession>A0A5M9QLN0</accession>
<keyword evidence="2" id="KW-0547">Nucleotide-binding</keyword>
<evidence type="ECO:0000313" key="6">
    <source>
        <dbReference type="Proteomes" id="UP000323707"/>
    </source>
</evidence>